<dbReference type="EMBL" id="JAGGNH010000001">
    <property type="protein sequence ID" value="KAJ0989506.1"/>
    <property type="molecule type" value="Genomic_DNA"/>
</dbReference>
<feature type="region of interest" description="Disordered" evidence="3">
    <location>
        <begin position="247"/>
        <end position="274"/>
    </location>
</feature>
<dbReference type="OrthoDB" id="2019938at2759"/>
<keyword evidence="6" id="KW-1185">Reference proteome</keyword>
<protein>
    <recommendedName>
        <fullName evidence="2">ACT domain-containing protein ACR</fullName>
    </recommendedName>
    <alternativeName>
        <fullName evidence="2">Protein ACT DOMAIN REPEATS</fullName>
    </alternativeName>
</protein>
<accession>A0A9D5HVA3</accession>
<proteinExistence type="predicted"/>
<dbReference type="AlphaFoldDB" id="A0A9D5HVA3"/>
<keyword evidence="1 2" id="KW-0677">Repeat</keyword>
<dbReference type="GO" id="GO:0016597">
    <property type="term" value="F:amino acid binding"/>
    <property type="evidence" value="ECO:0007669"/>
    <property type="project" value="UniProtKB-UniRule"/>
</dbReference>
<organism evidence="5 6">
    <name type="scientific">Dioscorea zingiberensis</name>
    <dbReference type="NCBI Taxonomy" id="325984"/>
    <lineage>
        <taxon>Eukaryota</taxon>
        <taxon>Viridiplantae</taxon>
        <taxon>Streptophyta</taxon>
        <taxon>Embryophyta</taxon>
        <taxon>Tracheophyta</taxon>
        <taxon>Spermatophyta</taxon>
        <taxon>Magnoliopsida</taxon>
        <taxon>Liliopsida</taxon>
        <taxon>Dioscoreales</taxon>
        <taxon>Dioscoreaceae</taxon>
        <taxon>Dioscorea</taxon>
    </lineage>
</organism>
<dbReference type="CDD" id="cd04897">
    <property type="entry name" value="ACT_ACR_3"/>
    <property type="match status" value="1"/>
</dbReference>
<feature type="domain" description="ACT" evidence="4">
    <location>
        <begin position="136"/>
        <end position="216"/>
    </location>
</feature>
<dbReference type="PROSITE" id="PS51671">
    <property type="entry name" value="ACT"/>
    <property type="match status" value="2"/>
</dbReference>
<reference evidence="5" key="2">
    <citation type="journal article" date="2022" name="Hortic Res">
        <title>The genome of Dioscorea zingiberensis sheds light on the biosynthesis, origin and evolution of the medicinally important diosgenin saponins.</title>
        <authorList>
            <person name="Li Y."/>
            <person name="Tan C."/>
            <person name="Li Z."/>
            <person name="Guo J."/>
            <person name="Li S."/>
            <person name="Chen X."/>
            <person name="Wang C."/>
            <person name="Dai X."/>
            <person name="Yang H."/>
            <person name="Song W."/>
            <person name="Hou L."/>
            <person name="Xu J."/>
            <person name="Tong Z."/>
            <person name="Xu A."/>
            <person name="Yuan X."/>
            <person name="Wang W."/>
            <person name="Yang Q."/>
            <person name="Chen L."/>
            <person name="Sun Z."/>
            <person name="Wang K."/>
            <person name="Pan B."/>
            <person name="Chen J."/>
            <person name="Bao Y."/>
            <person name="Liu F."/>
            <person name="Qi X."/>
            <person name="Gang D.R."/>
            <person name="Wen J."/>
            <person name="Li J."/>
        </authorList>
    </citation>
    <scope>NUCLEOTIDE SEQUENCE</scope>
    <source>
        <strain evidence="5">Dzin_1.0</strain>
    </source>
</reference>
<reference evidence="5" key="1">
    <citation type="submission" date="2021-03" db="EMBL/GenBank/DDBJ databases">
        <authorList>
            <person name="Li Z."/>
            <person name="Yang C."/>
        </authorList>
    </citation>
    <scope>NUCLEOTIDE SEQUENCE</scope>
    <source>
        <strain evidence="5">Dzin_1.0</strain>
        <tissue evidence="5">Leaf</tissue>
    </source>
</reference>
<evidence type="ECO:0000256" key="3">
    <source>
        <dbReference type="SAM" id="MobiDB-lite"/>
    </source>
</evidence>
<dbReference type="PANTHER" id="PTHR31096">
    <property type="entry name" value="ACT DOMAIN-CONTAINING PROTEIN ACR4-RELATED"/>
    <property type="match status" value="1"/>
</dbReference>
<dbReference type="InterPro" id="IPR002912">
    <property type="entry name" value="ACT_dom"/>
</dbReference>
<dbReference type="Proteomes" id="UP001085076">
    <property type="component" value="Miscellaneous, Linkage group lg01"/>
</dbReference>
<dbReference type="Gene3D" id="3.30.70.260">
    <property type="match status" value="1"/>
</dbReference>
<dbReference type="InterPro" id="IPR045865">
    <property type="entry name" value="ACT-like_dom_sf"/>
</dbReference>
<dbReference type="PANTHER" id="PTHR31096:SF50">
    <property type="entry name" value="ACT DOMAIN-CONTAINING PROTEIN ACR2"/>
    <property type="match status" value="1"/>
</dbReference>
<evidence type="ECO:0000313" key="6">
    <source>
        <dbReference type="Proteomes" id="UP001085076"/>
    </source>
</evidence>
<evidence type="ECO:0000313" key="5">
    <source>
        <dbReference type="EMBL" id="KAJ0989506.1"/>
    </source>
</evidence>
<dbReference type="SUPFAM" id="SSF55021">
    <property type="entry name" value="ACT-like"/>
    <property type="match status" value="3"/>
</dbReference>
<comment type="function">
    <text evidence="2">Binds amino acids.</text>
</comment>
<dbReference type="InterPro" id="IPR040217">
    <property type="entry name" value="ACR1-12"/>
</dbReference>
<dbReference type="Pfam" id="PF13740">
    <property type="entry name" value="ACT_6"/>
    <property type="match status" value="1"/>
</dbReference>
<comment type="caution">
    <text evidence="5">The sequence shown here is derived from an EMBL/GenBank/DDBJ whole genome shotgun (WGS) entry which is preliminary data.</text>
</comment>
<evidence type="ECO:0000256" key="1">
    <source>
        <dbReference type="ARBA" id="ARBA00022737"/>
    </source>
</evidence>
<sequence>MSMKEVCCPYFDPEFENLNERIYGPRVCVDNESCEKCTVVKVDSLNKQDLLLQVVQVLTDMDLFISKSYISFDAGWLMDVFHVKDQRGNKVTDNGFINYLQQSIVTRRELKNSGELKACSEDTVKAEPESTSECTAIEMIGTNRPGIFSEISAVLAEQRCNIVEAHAWSHNACVACVAYVSDESTSTCIDDPNRLATIEDHLSTVLRPTTVTDDEFKGAKTRFLGCDSSTSHKERRLHQLMLANHDFHEPPGPTRASFSSAASDSDEDGRRTTVSIDPCNEKGYSCVNVECLDRPKLMFDIVCTLTDLQYVIFHASITSHGLFASQEYYIRDKDGCILNSVDEKQRVTKCLEAAIERRVCEGVRLELCAKTSVGLLPYITRVLREYGLTVVRADIATDGGRMKNVFYVQDISGNEVDMDIVESMQKELEPLALQVKNEVPQRPTSIEKESFSLGGEPNRLSFSLVFDSVDLGSNQC</sequence>
<name>A0A9D5HVA3_9LILI</name>
<feature type="domain" description="ACT" evidence="4">
    <location>
        <begin position="364"/>
        <end position="442"/>
    </location>
</feature>
<evidence type="ECO:0000256" key="2">
    <source>
        <dbReference type="RuleBase" id="RU369043"/>
    </source>
</evidence>
<gene>
    <name evidence="5" type="ORF">J5N97_007862</name>
</gene>
<evidence type="ECO:0000259" key="4">
    <source>
        <dbReference type="PROSITE" id="PS51671"/>
    </source>
</evidence>
<dbReference type="CDD" id="cd04925">
    <property type="entry name" value="ACT_ACR_2"/>
    <property type="match status" value="1"/>
</dbReference>